<dbReference type="AlphaFoldDB" id="A0A3A8Q7V7"/>
<dbReference type="InterPro" id="IPR021655">
    <property type="entry name" value="Put_metal-bd"/>
</dbReference>
<dbReference type="Pfam" id="PF11617">
    <property type="entry name" value="Cu-binding_MopE"/>
    <property type="match status" value="3"/>
</dbReference>
<proteinExistence type="predicted"/>
<accession>A0A3A8Q7V7</accession>
<sequence>MAGWRWCIRISPRSVEAASSLEDSRGQPRTHTRGEGPVGWASMKRLFLLLPLVALAGCKDPQDGVKVVISYGQFVPGCVRVTATDDASGDTRTTDVAVRGKKPEPNSQIVVGLLLPEKWGTAITVEANGYEALPKDDACVGNAVTNQRKGLSVPKGSTKDGKPAELTLLADARDEDGDGYVSNTAGGSDCDDKAGVGAGINPGATELCNGQDDNCDGNKDEDFAIGSECISPEGCPSVRTCNTSDPTTFACIATNVQYAWVDADRDQHGDKNQGQVVVCSATLPPDRLPLTSPHDDCNDSEASIHPQATEKCNTVDDDCDGDTDEGFGVGATCFETGVQCDGIQQCNATQDGVVCKPTGTVPTWYPDQDEDQHGKMDAGIVRCPKPDAGYITEGRDCDDGNPFIHGDARELCDGQDNNCNGTVDDGLNCAPTWAGQQVGEEADRTWYGLSVYGDGGVWIVGSDGGRAVKQPSETAFSVRPGACTGTSNTRTLFGVWSNSEGKAFIGGSEGLLLIQEPGSTDCTPRRPPNLDAGSGTIATTDLFGFANPSDPDDVQLYGVASDDDKGATFQWNGAVVGVPIIAASNSTFQGIHGISPEVMFAVGSFKNPEAGGARGQIFRYDPVTSSWGTPVEPPNTKGLNAVWVVNSKLAYAVGNAGAFLKWDGSVWATSPGPAAERLTGVIAFGSNSVYVTSEAGKVYRYENGNWQTYDLGASLYGINGTNPGDLWVIGVRGLAFHYPSWPAAPPPP</sequence>
<keyword evidence="2" id="KW-1185">Reference proteome</keyword>
<comment type="caution">
    <text evidence="1">The sequence shown here is derived from an EMBL/GenBank/DDBJ whole genome shotgun (WGS) entry which is preliminary data.</text>
</comment>
<dbReference type="EMBL" id="RAWM01000086">
    <property type="protein sequence ID" value="RKH64258.1"/>
    <property type="molecule type" value="Genomic_DNA"/>
</dbReference>
<gene>
    <name evidence="1" type="ORF">D7X96_26085</name>
</gene>
<organism evidence="1 2">
    <name type="scientific">Corallococcus interemptor</name>
    <dbReference type="NCBI Taxonomy" id="2316720"/>
    <lineage>
        <taxon>Bacteria</taxon>
        <taxon>Pseudomonadati</taxon>
        <taxon>Myxococcota</taxon>
        <taxon>Myxococcia</taxon>
        <taxon>Myxococcales</taxon>
        <taxon>Cystobacterineae</taxon>
        <taxon>Myxococcaceae</taxon>
        <taxon>Corallococcus</taxon>
    </lineage>
</organism>
<protein>
    <submittedName>
        <fullName evidence="1">Uncharacterized protein</fullName>
    </submittedName>
</protein>
<evidence type="ECO:0000313" key="1">
    <source>
        <dbReference type="EMBL" id="RKH64258.1"/>
    </source>
</evidence>
<name>A0A3A8Q7V7_9BACT</name>
<dbReference type="Proteomes" id="UP000282656">
    <property type="component" value="Unassembled WGS sequence"/>
</dbReference>
<evidence type="ECO:0000313" key="2">
    <source>
        <dbReference type="Proteomes" id="UP000282656"/>
    </source>
</evidence>
<reference evidence="2" key="1">
    <citation type="submission" date="2018-09" db="EMBL/GenBank/DDBJ databases">
        <authorList>
            <person name="Livingstone P.G."/>
            <person name="Whitworth D.E."/>
        </authorList>
    </citation>
    <scope>NUCLEOTIDE SEQUENCE [LARGE SCALE GENOMIC DNA]</scope>
    <source>
        <strain evidence="2">AB047A</strain>
    </source>
</reference>